<dbReference type="Pfam" id="PF17764">
    <property type="entry name" value="PriA_3primeBD"/>
    <property type="match status" value="1"/>
</dbReference>
<dbReference type="GO" id="GO:0006310">
    <property type="term" value="P:DNA recombination"/>
    <property type="evidence" value="ECO:0007669"/>
    <property type="project" value="InterPro"/>
</dbReference>
<dbReference type="NCBIfam" id="NF004066">
    <property type="entry name" value="PRK05580.1-3"/>
    <property type="match status" value="1"/>
</dbReference>
<dbReference type="Gene3D" id="3.40.1440.60">
    <property type="entry name" value="PriA, 3(prime) DNA-binding domain"/>
    <property type="match status" value="1"/>
</dbReference>
<dbReference type="Pfam" id="PF00271">
    <property type="entry name" value="Helicase_C"/>
    <property type="match status" value="1"/>
</dbReference>
<dbReference type="GO" id="GO:0005524">
    <property type="term" value="F:ATP binding"/>
    <property type="evidence" value="ECO:0007669"/>
    <property type="project" value="UniProtKB-UniRule"/>
</dbReference>
<keyword evidence="1 12" id="KW-0639">Primosome</keyword>
<feature type="domain" description="Helicase C-terminal" evidence="14">
    <location>
        <begin position="540"/>
        <end position="694"/>
    </location>
</feature>
<comment type="caution">
    <text evidence="15">The sequence shown here is derived from an EMBL/GenBank/DDBJ whole genome shotgun (WGS) entry which is preliminary data.</text>
</comment>
<dbReference type="GO" id="GO:0043138">
    <property type="term" value="F:3'-5' DNA helicase activity"/>
    <property type="evidence" value="ECO:0007669"/>
    <property type="project" value="UniProtKB-EC"/>
</dbReference>
<dbReference type="HAMAP" id="MF_00983">
    <property type="entry name" value="PriA"/>
    <property type="match status" value="1"/>
</dbReference>
<dbReference type="GO" id="GO:0003677">
    <property type="term" value="F:DNA binding"/>
    <property type="evidence" value="ECO:0007669"/>
    <property type="project" value="UniProtKB-UniRule"/>
</dbReference>
<evidence type="ECO:0000256" key="12">
    <source>
        <dbReference type="HAMAP-Rule" id="MF_00983"/>
    </source>
</evidence>
<dbReference type="SMART" id="SM00490">
    <property type="entry name" value="HELICc"/>
    <property type="match status" value="1"/>
</dbReference>
<dbReference type="GO" id="GO:0006269">
    <property type="term" value="P:DNA replication, synthesis of primer"/>
    <property type="evidence" value="ECO:0007669"/>
    <property type="project" value="UniProtKB-KW"/>
</dbReference>
<name>A0A125P6C0_9LACO</name>
<dbReference type="PROSITE" id="PS51194">
    <property type="entry name" value="HELICASE_CTER"/>
    <property type="match status" value="1"/>
</dbReference>
<dbReference type="GO" id="GO:1990077">
    <property type="term" value="C:primosome complex"/>
    <property type="evidence" value="ECO:0007669"/>
    <property type="project" value="UniProtKB-UniRule"/>
</dbReference>
<evidence type="ECO:0000256" key="8">
    <source>
        <dbReference type="ARBA" id="ARBA00022840"/>
    </source>
</evidence>
<dbReference type="InterPro" id="IPR042115">
    <property type="entry name" value="PriA_3primeBD_sf"/>
</dbReference>
<dbReference type="InterPro" id="IPR014001">
    <property type="entry name" value="Helicase_ATP-bd"/>
</dbReference>
<dbReference type="SMART" id="SM00487">
    <property type="entry name" value="DEXDc"/>
    <property type="match status" value="1"/>
</dbReference>
<keyword evidence="7 12" id="KW-0862">Zinc</keyword>
<accession>A0A125P6C0</accession>
<comment type="catalytic activity">
    <reaction evidence="12">
        <text>Couples ATP hydrolysis with the unwinding of duplex DNA by translocating in the 3'-5' direction.</text>
        <dbReference type="EC" id="5.6.2.4"/>
    </reaction>
</comment>
<feature type="binding site" evidence="12">
    <location>
        <position position="505"/>
    </location>
    <ligand>
        <name>Zn(2+)</name>
        <dbReference type="ChEBI" id="CHEBI:29105"/>
        <label>1</label>
    </ligand>
</feature>
<evidence type="ECO:0000256" key="3">
    <source>
        <dbReference type="ARBA" id="ARBA00022723"/>
    </source>
</evidence>
<dbReference type="GO" id="GO:0006302">
    <property type="term" value="P:double-strand break repair"/>
    <property type="evidence" value="ECO:0007669"/>
    <property type="project" value="InterPro"/>
</dbReference>
<dbReference type="Gene3D" id="3.40.50.300">
    <property type="entry name" value="P-loop containing nucleotide triphosphate hydrolases"/>
    <property type="match status" value="2"/>
</dbReference>
<protein>
    <recommendedName>
        <fullName evidence="12">Replication restart protein PriA</fullName>
    </recommendedName>
    <alternativeName>
        <fullName evidence="12">ATP-dependent DNA helicase PriA</fullName>
        <ecNumber evidence="12">5.6.2.4</ecNumber>
    </alternativeName>
    <alternativeName>
        <fullName evidence="12">DNA 3'-5' helicase PriA</fullName>
    </alternativeName>
</protein>
<feature type="binding site" evidence="12">
    <location>
        <position position="517"/>
    </location>
    <ligand>
        <name>Zn(2+)</name>
        <dbReference type="ChEBI" id="CHEBI:29105"/>
        <label>2</label>
    </ligand>
</feature>
<comment type="cofactor">
    <cofactor evidence="12">
        <name>Zn(2+)</name>
        <dbReference type="ChEBI" id="CHEBI:29105"/>
    </cofactor>
    <text evidence="12">Binds 2 zinc ions per subunit.</text>
</comment>
<evidence type="ECO:0000313" key="16">
    <source>
        <dbReference type="Proteomes" id="UP000067598"/>
    </source>
</evidence>
<evidence type="ECO:0000256" key="11">
    <source>
        <dbReference type="ARBA" id="ARBA00048988"/>
    </source>
</evidence>
<feature type="binding site" evidence="12">
    <location>
        <position position="545"/>
    </location>
    <ligand>
        <name>Zn(2+)</name>
        <dbReference type="ChEBI" id="CHEBI:29105"/>
        <label>1</label>
    </ligand>
</feature>
<evidence type="ECO:0000256" key="10">
    <source>
        <dbReference type="ARBA" id="ARBA00023235"/>
    </source>
</evidence>
<dbReference type="PATRIC" id="fig|47770.28.peg.293"/>
<dbReference type="InterPro" id="IPR040498">
    <property type="entry name" value="PriA_CRR"/>
</dbReference>
<keyword evidence="6 12" id="KW-0347">Helicase</keyword>
<dbReference type="PANTHER" id="PTHR30580:SF0">
    <property type="entry name" value="PRIMOSOMAL PROTEIN N"/>
    <property type="match status" value="1"/>
</dbReference>
<organism evidence="15 16">
    <name type="scientific">Lactobacillus crispatus</name>
    <dbReference type="NCBI Taxonomy" id="47770"/>
    <lineage>
        <taxon>Bacteria</taxon>
        <taxon>Bacillati</taxon>
        <taxon>Bacillota</taxon>
        <taxon>Bacilli</taxon>
        <taxon>Lactobacillales</taxon>
        <taxon>Lactobacillaceae</taxon>
        <taxon>Lactobacillus</taxon>
    </lineage>
</organism>
<reference evidence="15 16" key="1">
    <citation type="journal article" date="2016" name="Microbiology (Mosc.)">
        <title>Comparison of Lactobacillus crispatus isolates from Lactobacillus-dominated vaginal microbiomes with isolates from microbiomes containing bacterial vaginosis-associated bacteria.</title>
        <authorList>
            <person name="Abdelmaksoud A.A."/>
            <person name="Koparde V.N."/>
            <person name="Sheth N.U."/>
            <person name="Serrano M.G."/>
            <person name="Glascock A.L."/>
            <person name="Fettweis J.M."/>
            <person name="Strauss Iii J.F."/>
            <person name="Buck G.A."/>
            <person name="Jefferson K.K."/>
        </authorList>
    </citation>
    <scope>NUCLEOTIDE SEQUENCE [LARGE SCALE GENOMIC DNA]</scope>
    <source>
        <strain evidence="15 16">VMC3</strain>
    </source>
</reference>
<dbReference type="GO" id="GO:0008270">
    <property type="term" value="F:zinc ion binding"/>
    <property type="evidence" value="ECO:0007669"/>
    <property type="project" value="UniProtKB-UniRule"/>
</dbReference>
<evidence type="ECO:0000259" key="14">
    <source>
        <dbReference type="PROSITE" id="PS51194"/>
    </source>
</evidence>
<dbReference type="EMBL" id="LJGP01000016">
    <property type="protein sequence ID" value="KWU03951.1"/>
    <property type="molecule type" value="Genomic_DNA"/>
</dbReference>
<dbReference type="FunFam" id="3.40.1440.60:FF:000001">
    <property type="entry name" value="Primosomal protein N"/>
    <property type="match status" value="1"/>
</dbReference>
<dbReference type="Pfam" id="PF04851">
    <property type="entry name" value="ResIII"/>
    <property type="match status" value="1"/>
</dbReference>
<dbReference type="NCBIfam" id="TIGR00595">
    <property type="entry name" value="priA"/>
    <property type="match status" value="1"/>
</dbReference>
<feature type="binding site" evidence="12">
    <location>
        <position position="548"/>
    </location>
    <ligand>
        <name>Zn(2+)</name>
        <dbReference type="ChEBI" id="CHEBI:29105"/>
        <label>1</label>
    </ligand>
</feature>
<keyword evidence="3 12" id="KW-0479">Metal-binding</keyword>
<dbReference type="InterPro" id="IPR041236">
    <property type="entry name" value="PriA_C"/>
</dbReference>
<feature type="binding site" evidence="12">
    <location>
        <position position="535"/>
    </location>
    <ligand>
        <name>Zn(2+)</name>
        <dbReference type="ChEBI" id="CHEBI:29105"/>
        <label>2</label>
    </ligand>
</feature>
<sequence length="799" mass="90715">MIAQVIVDVAARQTDRIFEYHIPTELEKDIAIGSRVVVPFGPRKVQGFVVGITDQSEFKGKLKDLLVVVDEMPPLTPELVKLSADLAKNIFSYRIKILQAMLPWVMRANYRKLLVPANDRAAKMPLFQGDPIDLNKITDLAEIKQFRKLLQDDQAKIEYVVENRAKKKKENQYELALKKEEYPKIYNTLRQNAVKQKKLLMDIIDNAADYPKSQSQLEKQLGLTAASLNSAITKGWLNKKSVEVYRDPLSGFDDGEHKTAVTLNGEQQGALNQITQAIEQRQAETFLLEGITGSGKTEVYLHAISKALKQGRNALMLVPEISLTPQMVRQVKARFGQEVAVLHSALSEGEKYDEWRRIRRGETKVVVGARSAVFAPLDNIGLIVIDEEHESSYKQETDPRYNARDVAIWRSKFHNCPLVLGSATPSLSSRARAQKNVYHLLRLTERANQKKLPKVNLIDLKHVQFAGGQFDLSVELVDAIKKRLAKKEQVILMLNRRGFANFMLCRECGFVLKCPNCDVSLNLHKDTNSMQCHYCGHTEPVPTRCPNCQSSQIRFLGAGTQKVQEELEELLPGARILRMDVDTTRRKGSYKKILDAFGAHEADILLGTQMIAKGLDFPNVTLVGVINADTGLWLSDYNASEKTFELLTQVAGRAGRADKEGEVLIQTYNLEHYAIQLAQTQDYERFYGYEMNMRHAGNYPPYFYTVLISIAAKKEQNAAREAFRIKRYLNEHLHEPTIILGPTPSAISRVKNQYYYQILVKYKKEPNLNELLHHVQDSAQEAKKYGLSIFIDNEPERIM</sequence>
<evidence type="ECO:0000256" key="4">
    <source>
        <dbReference type="ARBA" id="ARBA00022741"/>
    </source>
</evidence>
<dbReference type="EC" id="5.6.2.4" evidence="12"/>
<dbReference type="GO" id="GO:0016887">
    <property type="term" value="F:ATP hydrolysis activity"/>
    <property type="evidence" value="ECO:0007669"/>
    <property type="project" value="RHEA"/>
</dbReference>
<dbReference type="GO" id="GO:0006270">
    <property type="term" value="P:DNA replication initiation"/>
    <property type="evidence" value="ECO:0007669"/>
    <property type="project" value="TreeGrafter"/>
</dbReference>
<dbReference type="FunFam" id="3.40.50.300:FF:000489">
    <property type="entry name" value="Primosome assembly protein PriA"/>
    <property type="match status" value="1"/>
</dbReference>
<keyword evidence="4 12" id="KW-0547">Nucleotide-binding</keyword>
<keyword evidence="8 12" id="KW-0067">ATP-binding</keyword>
<dbReference type="InterPro" id="IPR001650">
    <property type="entry name" value="Helicase_C-like"/>
</dbReference>
<evidence type="ECO:0000256" key="5">
    <source>
        <dbReference type="ARBA" id="ARBA00022801"/>
    </source>
</evidence>
<dbReference type="RefSeq" id="WP_060461965.1">
    <property type="nucleotide sequence ID" value="NZ_AP025162.1"/>
</dbReference>
<evidence type="ECO:0000313" key="15">
    <source>
        <dbReference type="EMBL" id="KWU03951.1"/>
    </source>
</evidence>
<comment type="subunit">
    <text evidence="12">Component of the replication restart primosome.</text>
</comment>
<keyword evidence="10 12" id="KW-0413">Isomerase</keyword>
<dbReference type="PROSITE" id="PS51192">
    <property type="entry name" value="HELICASE_ATP_BIND_1"/>
    <property type="match status" value="1"/>
</dbReference>
<dbReference type="SUPFAM" id="SSF52540">
    <property type="entry name" value="P-loop containing nucleoside triphosphate hydrolases"/>
    <property type="match status" value="2"/>
</dbReference>
<evidence type="ECO:0000256" key="1">
    <source>
        <dbReference type="ARBA" id="ARBA00022515"/>
    </source>
</evidence>
<comment type="catalytic activity">
    <reaction evidence="11 12">
        <text>ATP + H2O = ADP + phosphate + H(+)</text>
        <dbReference type="Rhea" id="RHEA:13065"/>
        <dbReference type="ChEBI" id="CHEBI:15377"/>
        <dbReference type="ChEBI" id="CHEBI:15378"/>
        <dbReference type="ChEBI" id="CHEBI:30616"/>
        <dbReference type="ChEBI" id="CHEBI:43474"/>
        <dbReference type="ChEBI" id="CHEBI:456216"/>
        <dbReference type="EC" id="5.6.2.4"/>
    </reaction>
</comment>
<evidence type="ECO:0000256" key="7">
    <source>
        <dbReference type="ARBA" id="ARBA00022833"/>
    </source>
</evidence>
<keyword evidence="9 12" id="KW-0238">DNA-binding</keyword>
<comment type="function">
    <text evidence="12">Initiates the restart of stalled replication forks, which reloads the replicative helicase on sites other than the origin of replication. Recognizes and binds to abandoned replication forks and remodels them to uncover a helicase loading site. Promotes assembly of the primosome at these replication forks.</text>
</comment>
<gene>
    <name evidence="12" type="primary">priA</name>
    <name evidence="15" type="ORF">AEL95_04540</name>
</gene>
<feature type="domain" description="Helicase ATP-binding" evidence="13">
    <location>
        <begin position="277"/>
        <end position="443"/>
    </location>
</feature>
<feature type="binding site" evidence="12">
    <location>
        <position position="514"/>
    </location>
    <ligand>
        <name>Zn(2+)</name>
        <dbReference type="ChEBI" id="CHEBI:29105"/>
        <label>2</label>
    </ligand>
</feature>
<evidence type="ECO:0000256" key="2">
    <source>
        <dbReference type="ARBA" id="ARBA00022705"/>
    </source>
</evidence>
<keyword evidence="5 12" id="KW-0378">Hydrolase</keyword>
<dbReference type="InterPro" id="IPR006935">
    <property type="entry name" value="Helicase/UvrB_N"/>
</dbReference>
<feature type="binding site" evidence="12">
    <location>
        <position position="532"/>
    </location>
    <ligand>
        <name>Zn(2+)</name>
        <dbReference type="ChEBI" id="CHEBI:29105"/>
        <label>2</label>
    </ligand>
</feature>
<evidence type="ECO:0000259" key="13">
    <source>
        <dbReference type="PROSITE" id="PS51192"/>
    </source>
</evidence>
<evidence type="ECO:0000256" key="9">
    <source>
        <dbReference type="ARBA" id="ARBA00023125"/>
    </source>
</evidence>
<feature type="binding site" evidence="12">
    <location>
        <position position="508"/>
    </location>
    <ligand>
        <name>Zn(2+)</name>
        <dbReference type="ChEBI" id="CHEBI:29105"/>
        <label>1</label>
    </ligand>
</feature>
<dbReference type="Proteomes" id="UP000067598">
    <property type="component" value="Unassembled WGS sequence"/>
</dbReference>
<dbReference type="Pfam" id="PF18319">
    <property type="entry name" value="Zn_ribbon_PriA"/>
    <property type="match status" value="1"/>
</dbReference>
<keyword evidence="2 12" id="KW-0235">DNA replication</keyword>
<dbReference type="InterPro" id="IPR027417">
    <property type="entry name" value="P-loop_NTPase"/>
</dbReference>
<dbReference type="CDD" id="cd17929">
    <property type="entry name" value="DEXHc_priA"/>
    <property type="match status" value="1"/>
</dbReference>
<dbReference type="Pfam" id="PF18074">
    <property type="entry name" value="PriA_C"/>
    <property type="match status" value="1"/>
</dbReference>
<dbReference type="CDD" id="cd18804">
    <property type="entry name" value="SF2_C_priA"/>
    <property type="match status" value="1"/>
</dbReference>
<dbReference type="AlphaFoldDB" id="A0A125P6C0"/>
<proteinExistence type="inferred from homology"/>
<dbReference type="InterPro" id="IPR041222">
    <property type="entry name" value="PriA_3primeBD"/>
</dbReference>
<comment type="similarity">
    <text evidence="12">Belongs to the helicase family. PriA subfamily.</text>
</comment>
<dbReference type="PANTHER" id="PTHR30580">
    <property type="entry name" value="PRIMOSOMAL PROTEIN N"/>
    <property type="match status" value="1"/>
</dbReference>
<dbReference type="InterPro" id="IPR005259">
    <property type="entry name" value="PriA"/>
</dbReference>
<evidence type="ECO:0000256" key="6">
    <source>
        <dbReference type="ARBA" id="ARBA00022806"/>
    </source>
</evidence>